<name>X1RBF3_9ZZZZ</name>
<protein>
    <submittedName>
        <fullName evidence="1">Uncharacterized protein</fullName>
    </submittedName>
</protein>
<gene>
    <name evidence="1" type="ORF">S12H4_11700</name>
</gene>
<sequence>MKKVQTNHHTVVDWDFKAGTGKQLYELKYVSAPSSLLVAQWNGDEPLPCILCRIAETLCIAQGEV</sequence>
<feature type="non-terminal residue" evidence="1">
    <location>
        <position position="65"/>
    </location>
</feature>
<evidence type="ECO:0000313" key="1">
    <source>
        <dbReference type="EMBL" id="GAI78067.1"/>
    </source>
</evidence>
<comment type="caution">
    <text evidence="1">The sequence shown here is derived from an EMBL/GenBank/DDBJ whole genome shotgun (WGS) entry which is preliminary data.</text>
</comment>
<proteinExistence type="predicted"/>
<organism evidence="1">
    <name type="scientific">marine sediment metagenome</name>
    <dbReference type="NCBI Taxonomy" id="412755"/>
    <lineage>
        <taxon>unclassified sequences</taxon>
        <taxon>metagenomes</taxon>
        <taxon>ecological metagenomes</taxon>
    </lineage>
</organism>
<dbReference type="EMBL" id="BARW01005329">
    <property type="protein sequence ID" value="GAI78067.1"/>
    <property type="molecule type" value="Genomic_DNA"/>
</dbReference>
<dbReference type="AlphaFoldDB" id="X1RBF3"/>
<accession>X1RBF3</accession>
<reference evidence="1" key="1">
    <citation type="journal article" date="2014" name="Front. Microbiol.">
        <title>High frequency of phylogenetically diverse reductive dehalogenase-homologous genes in deep subseafloor sedimentary metagenomes.</title>
        <authorList>
            <person name="Kawai M."/>
            <person name="Futagami T."/>
            <person name="Toyoda A."/>
            <person name="Takaki Y."/>
            <person name="Nishi S."/>
            <person name="Hori S."/>
            <person name="Arai W."/>
            <person name="Tsubouchi T."/>
            <person name="Morono Y."/>
            <person name="Uchiyama I."/>
            <person name="Ito T."/>
            <person name="Fujiyama A."/>
            <person name="Inagaki F."/>
            <person name="Takami H."/>
        </authorList>
    </citation>
    <scope>NUCLEOTIDE SEQUENCE</scope>
    <source>
        <strain evidence="1">Expedition CK06-06</strain>
    </source>
</reference>